<dbReference type="SUPFAM" id="SSF53041">
    <property type="entry name" value="Resolvase-like"/>
    <property type="match status" value="1"/>
</dbReference>
<dbReference type="PROSITE" id="PS00398">
    <property type="entry name" value="RECOMBINASES_2"/>
    <property type="match status" value="1"/>
</dbReference>
<evidence type="ECO:0000313" key="7">
    <source>
        <dbReference type="Proteomes" id="UP001224418"/>
    </source>
</evidence>
<feature type="domain" description="Resolvase/invertase-type recombinase catalytic" evidence="5">
    <location>
        <begin position="2"/>
        <end position="144"/>
    </location>
</feature>
<dbReference type="Gene3D" id="3.40.50.1390">
    <property type="entry name" value="Resolvase, N-terminal catalytic domain"/>
    <property type="match status" value="1"/>
</dbReference>
<dbReference type="EMBL" id="JAUSWN010000025">
    <property type="protein sequence ID" value="MDQ0480698.1"/>
    <property type="molecule type" value="Genomic_DNA"/>
</dbReference>
<accession>A0ABU0JX04</accession>
<dbReference type="InterPro" id="IPR006118">
    <property type="entry name" value="Recombinase_CS"/>
</dbReference>
<dbReference type="InterPro" id="IPR006119">
    <property type="entry name" value="Resolv_N"/>
</dbReference>
<comment type="similarity">
    <text evidence="1">Belongs to the site-specific recombinase resolvase family.</text>
</comment>
<evidence type="ECO:0000256" key="1">
    <source>
        <dbReference type="ARBA" id="ARBA00009913"/>
    </source>
</evidence>
<dbReference type="SMART" id="SM00857">
    <property type="entry name" value="Resolvase"/>
    <property type="match status" value="1"/>
</dbReference>
<evidence type="ECO:0000256" key="4">
    <source>
        <dbReference type="ARBA" id="ARBA00023172"/>
    </source>
</evidence>
<dbReference type="InterPro" id="IPR036162">
    <property type="entry name" value="Resolvase-like_N_sf"/>
</dbReference>
<dbReference type="Pfam" id="PF00239">
    <property type="entry name" value="Resolvase"/>
    <property type="match status" value="1"/>
</dbReference>
<comment type="caution">
    <text evidence="6">The sequence shown here is derived from an EMBL/GenBank/DDBJ whole genome shotgun (WGS) entry which is preliminary data.</text>
</comment>
<dbReference type="Proteomes" id="UP001224418">
    <property type="component" value="Unassembled WGS sequence"/>
</dbReference>
<dbReference type="Gene3D" id="1.10.10.60">
    <property type="entry name" value="Homeodomain-like"/>
    <property type="match status" value="1"/>
</dbReference>
<reference evidence="6 7" key="1">
    <citation type="submission" date="2023-07" db="EMBL/GenBank/DDBJ databases">
        <title>Genomic Encyclopedia of Type Strains, Phase IV (KMG-IV): sequencing the most valuable type-strain genomes for metagenomic binning, comparative biology and taxonomic classification.</title>
        <authorList>
            <person name="Goeker M."/>
        </authorList>
    </citation>
    <scope>NUCLEOTIDE SEQUENCE [LARGE SCALE GENOMIC DNA]</scope>
    <source>
        <strain evidence="6 7">DSM 1400</strain>
    </source>
</reference>
<evidence type="ECO:0000313" key="6">
    <source>
        <dbReference type="EMBL" id="MDQ0480698.1"/>
    </source>
</evidence>
<keyword evidence="2" id="KW-0229">DNA integration</keyword>
<dbReference type="Pfam" id="PF02796">
    <property type="entry name" value="HTH_7"/>
    <property type="match status" value="1"/>
</dbReference>
<gene>
    <name evidence="6" type="ORF">QOZ93_002448</name>
</gene>
<keyword evidence="3" id="KW-0238">DNA-binding</keyword>
<dbReference type="RefSeq" id="WP_307356791.1">
    <property type="nucleotide sequence ID" value="NZ_BAAACJ010000038.1"/>
</dbReference>
<name>A0ABU0JX04_HATLI</name>
<sequence>MIYGYASVNIYDKNLEDKLNEQIGMLFCNGCTKVIEEKYVLKEPRIRLNELKINLVEGDILVVTKLDRISHNLNCAYKFILELIKRKIGIIILNIGLIDYKKESEPILKAITSILQFNKTIKMEKIQTGKALARNLPNYKEGRPKKYNNEKIQEALKLLSVNGGKYSYNETEKITGISKSTLLRENKKQTRTF</sequence>
<dbReference type="InterPro" id="IPR006120">
    <property type="entry name" value="Resolvase_HTH_dom"/>
</dbReference>
<evidence type="ECO:0000256" key="3">
    <source>
        <dbReference type="ARBA" id="ARBA00023125"/>
    </source>
</evidence>
<evidence type="ECO:0000259" key="5">
    <source>
        <dbReference type="SMART" id="SM00857"/>
    </source>
</evidence>
<keyword evidence="4" id="KW-0233">DNA recombination</keyword>
<organism evidence="6 7">
    <name type="scientific">Hathewaya limosa</name>
    <name type="common">Clostridium limosum</name>
    <dbReference type="NCBI Taxonomy" id="1536"/>
    <lineage>
        <taxon>Bacteria</taxon>
        <taxon>Bacillati</taxon>
        <taxon>Bacillota</taxon>
        <taxon>Clostridia</taxon>
        <taxon>Eubacteriales</taxon>
        <taxon>Clostridiaceae</taxon>
        <taxon>Hathewaya</taxon>
    </lineage>
</organism>
<protein>
    <submittedName>
        <fullName evidence="6">DNA invertase Pin-like site-specific DNA recombinase</fullName>
    </submittedName>
</protein>
<proteinExistence type="inferred from homology"/>
<evidence type="ECO:0000256" key="2">
    <source>
        <dbReference type="ARBA" id="ARBA00022908"/>
    </source>
</evidence>
<keyword evidence="7" id="KW-1185">Reference proteome</keyword>